<dbReference type="PANTHER" id="PTHR33734:SF22">
    <property type="entry name" value="MEMBRANE-BOUND LYTIC MUREIN TRANSGLYCOSYLASE D"/>
    <property type="match status" value="1"/>
</dbReference>
<feature type="chain" id="PRO_5006409667" evidence="2">
    <location>
        <begin position="35"/>
        <end position="194"/>
    </location>
</feature>
<feature type="region of interest" description="Disordered" evidence="1">
    <location>
        <begin position="99"/>
        <end position="119"/>
    </location>
</feature>
<dbReference type="Gene3D" id="3.10.350.10">
    <property type="entry name" value="LysM domain"/>
    <property type="match status" value="1"/>
</dbReference>
<evidence type="ECO:0000259" key="3">
    <source>
        <dbReference type="PROSITE" id="PS51782"/>
    </source>
</evidence>
<gene>
    <name evidence="4" type="ORF">FD37_GL002344</name>
</gene>
<dbReference type="PANTHER" id="PTHR33734">
    <property type="entry name" value="LYSM DOMAIN-CONTAINING GPI-ANCHORED PROTEIN 2"/>
    <property type="match status" value="1"/>
</dbReference>
<dbReference type="InterPro" id="IPR036779">
    <property type="entry name" value="LysM_dom_sf"/>
</dbReference>
<keyword evidence="2" id="KW-0732">Signal</keyword>
<dbReference type="InterPro" id="IPR018392">
    <property type="entry name" value="LysM"/>
</dbReference>
<feature type="signal peptide" evidence="2">
    <location>
        <begin position="1"/>
        <end position="34"/>
    </location>
</feature>
<evidence type="ECO:0000313" key="5">
    <source>
        <dbReference type="Proteomes" id="UP000051835"/>
    </source>
</evidence>
<dbReference type="SMART" id="SM00257">
    <property type="entry name" value="LysM"/>
    <property type="match status" value="1"/>
</dbReference>
<dbReference type="EMBL" id="AZFC01000028">
    <property type="protein sequence ID" value="KRL47476.1"/>
    <property type="molecule type" value="Genomic_DNA"/>
</dbReference>
<dbReference type="PATRIC" id="fig|1423805.4.peg.2412"/>
<dbReference type="Pfam" id="PF01476">
    <property type="entry name" value="LysM"/>
    <property type="match status" value="1"/>
</dbReference>
<name>A0A0R1QXA2_9LACO</name>
<evidence type="ECO:0000256" key="2">
    <source>
        <dbReference type="SAM" id="SignalP"/>
    </source>
</evidence>
<evidence type="ECO:0000313" key="4">
    <source>
        <dbReference type="EMBL" id="KRL47476.1"/>
    </source>
</evidence>
<dbReference type="Proteomes" id="UP000051835">
    <property type="component" value="Unassembled WGS sequence"/>
</dbReference>
<accession>A0A0R1QXA2</accession>
<comment type="caution">
    <text evidence="4">The sequence shown here is derived from an EMBL/GenBank/DDBJ whole genome shotgun (WGS) entry which is preliminary data.</text>
</comment>
<organism evidence="4 5">
    <name type="scientific">Levilactobacillus spicheri DSM 15429</name>
    <dbReference type="NCBI Taxonomy" id="1423805"/>
    <lineage>
        <taxon>Bacteria</taxon>
        <taxon>Bacillati</taxon>
        <taxon>Bacillota</taxon>
        <taxon>Bacilli</taxon>
        <taxon>Lactobacillales</taxon>
        <taxon>Lactobacillaceae</taxon>
        <taxon>Levilactobacillus</taxon>
    </lineage>
</organism>
<proteinExistence type="predicted"/>
<reference evidence="4 5" key="1">
    <citation type="journal article" date="2015" name="Genome Announc.">
        <title>Expanding the biotechnology potential of lactobacilli through comparative genomics of 213 strains and associated genera.</title>
        <authorList>
            <person name="Sun Z."/>
            <person name="Harris H.M."/>
            <person name="McCann A."/>
            <person name="Guo C."/>
            <person name="Argimon S."/>
            <person name="Zhang W."/>
            <person name="Yang X."/>
            <person name="Jeffery I.B."/>
            <person name="Cooney J.C."/>
            <person name="Kagawa T.F."/>
            <person name="Liu W."/>
            <person name="Song Y."/>
            <person name="Salvetti E."/>
            <person name="Wrobel A."/>
            <person name="Rasinkangas P."/>
            <person name="Parkhill J."/>
            <person name="Rea M.C."/>
            <person name="O'Sullivan O."/>
            <person name="Ritari J."/>
            <person name="Douillard F.P."/>
            <person name="Paul Ross R."/>
            <person name="Yang R."/>
            <person name="Briner A.E."/>
            <person name="Felis G.E."/>
            <person name="de Vos W.M."/>
            <person name="Barrangou R."/>
            <person name="Klaenhammer T.R."/>
            <person name="Caufield P.W."/>
            <person name="Cui Y."/>
            <person name="Zhang H."/>
            <person name="O'Toole P.W."/>
        </authorList>
    </citation>
    <scope>NUCLEOTIDE SEQUENCE [LARGE SCALE GENOMIC DNA]</scope>
    <source>
        <strain evidence="4 5">DSM 15429</strain>
    </source>
</reference>
<feature type="domain" description="LysM" evidence="3">
    <location>
        <begin position="36"/>
        <end position="80"/>
    </location>
</feature>
<sequence>MFIFMSFRKALVMTLGAVAVAGAGLFTSSESANADTRVTVKQGDSVWSLAKKYDSSVKAIESANKLANSSLIFVGQNLAVPTKTATTSAAKVAHKHYHHTATTSQPAAKQTTTSADTAVSGSEASAKSWIAYHESRGSYTVTNGQYIGKYQLSASYLNGDYSAANQEKVANQYVADRYGSWTKAQAFWQAHGWY</sequence>
<dbReference type="SUPFAM" id="SSF54106">
    <property type="entry name" value="LysM domain"/>
    <property type="match status" value="1"/>
</dbReference>
<dbReference type="CDD" id="cd00118">
    <property type="entry name" value="LysM"/>
    <property type="match status" value="1"/>
</dbReference>
<feature type="compositionally biased region" description="Polar residues" evidence="1">
    <location>
        <begin position="100"/>
        <end position="119"/>
    </location>
</feature>
<evidence type="ECO:0000256" key="1">
    <source>
        <dbReference type="SAM" id="MobiDB-lite"/>
    </source>
</evidence>
<protein>
    <submittedName>
        <fullName evidence="4">Aggregation promoting factor-like surface protein</fullName>
    </submittedName>
</protein>
<dbReference type="PROSITE" id="PS51782">
    <property type="entry name" value="LYSM"/>
    <property type="match status" value="1"/>
</dbReference>
<dbReference type="AlphaFoldDB" id="A0A0R1QXA2"/>